<dbReference type="PATRIC" id="fig|1202534.3.peg.1586"/>
<proteinExistence type="inferred from homology"/>
<sequence length="246" mass="27256">MYACFDIGGTEIKSAAINGDLILNNYAIHKSKNDINYLLNLIEDVVNEYKNKFDIKGVCISAPGSVDTSSGIIYGFSALTCIHGFSWKDKLEERLGLPISIENDANCAALCELMFGNGREHNDFLSLVIGTGVGASIIKDRKIHYGASLFGGEFGFMITNQENNLYQTFSDNASVGSLVKRVRLALNNDSIEGKEIFEMSKNGDKVCKEAIDNFYRNLAIGIYNMRFMYDPEIILIGGLYHSKKIL</sequence>
<evidence type="ECO:0000256" key="1">
    <source>
        <dbReference type="ARBA" id="ARBA00006479"/>
    </source>
</evidence>
<dbReference type="OrthoDB" id="9795247at2"/>
<dbReference type="Pfam" id="PF00480">
    <property type="entry name" value="ROK"/>
    <property type="match status" value="1"/>
</dbReference>
<dbReference type="CDD" id="cd24152">
    <property type="entry name" value="ASKHA_NBD_ROK-like"/>
    <property type="match status" value="1"/>
</dbReference>
<dbReference type="EMBL" id="ASRV01000092">
    <property type="protein sequence ID" value="EOR26488.1"/>
    <property type="molecule type" value="Genomic_DNA"/>
</dbReference>
<gene>
    <name evidence="2" type="ORF">A500_07931</name>
</gene>
<dbReference type="InterPro" id="IPR043129">
    <property type="entry name" value="ATPase_NBD"/>
</dbReference>
<keyword evidence="3" id="KW-1185">Reference proteome</keyword>
<dbReference type="Gene3D" id="3.30.420.40">
    <property type="match status" value="2"/>
</dbReference>
<comment type="similarity">
    <text evidence="1">Belongs to the ROK (NagC/XylR) family.</text>
</comment>
<reference evidence="2 3" key="1">
    <citation type="submission" date="2013-03" db="EMBL/GenBank/DDBJ databases">
        <title>Whole genome shotgun sequencing of Clostridium sartagoforme AAU1.</title>
        <authorList>
            <person name="Joshi C.G."/>
            <person name="Duggirala S.M."/>
            <person name="Nathani N.M."/>
            <person name="Bhatt V.D."/>
            <person name="Patel A.K."/>
            <person name="Pandya P.R."/>
            <person name="KaPatel J.A."/>
        </authorList>
    </citation>
    <scope>NUCLEOTIDE SEQUENCE [LARGE SCALE GENOMIC DNA]</scope>
    <source>
        <strain evidence="2 3">AAU1</strain>
    </source>
</reference>
<dbReference type="RefSeq" id="WP_016206983.1">
    <property type="nucleotide sequence ID" value="NZ_ASRV01000092.1"/>
</dbReference>
<dbReference type="Proteomes" id="UP000013988">
    <property type="component" value="Unassembled WGS sequence"/>
</dbReference>
<accession>R9CB42</accession>
<name>R9CB42_9CLOT</name>
<dbReference type="PANTHER" id="PTHR18964:SF170">
    <property type="entry name" value="SUGAR KINASE"/>
    <property type="match status" value="1"/>
</dbReference>
<dbReference type="InterPro" id="IPR000600">
    <property type="entry name" value="ROK"/>
</dbReference>
<evidence type="ECO:0000313" key="3">
    <source>
        <dbReference type="Proteomes" id="UP000013988"/>
    </source>
</evidence>
<organism evidence="2 3">
    <name type="scientific">Clostridium sartagoforme AAU1</name>
    <dbReference type="NCBI Taxonomy" id="1202534"/>
    <lineage>
        <taxon>Bacteria</taxon>
        <taxon>Bacillati</taxon>
        <taxon>Bacillota</taxon>
        <taxon>Clostridia</taxon>
        <taxon>Eubacteriales</taxon>
        <taxon>Clostridiaceae</taxon>
        <taxon>Clostridium</taxon>
    </lineage>
</organism>
<dbReference type="AlphaFoldDB" id="R9CB42"/>
<dbReference type="SUPFAM" id="SSF53067">
    <property type="entry name" value="Actin-like ATPase domain"/>
    <property type="match status" value="1"/>
</dbReference>
<comment type="caution">
    <text evidence="2">The sequence shown here is derived from an EMBL/GenBank/DDBJ whole genome shotgun (WGS) entry which is preliminary data.</text>
</comment>
<evidence type="ECO:0000313" key="2">
    <source>
        <dbReference type="EMBL" id="EOR26488.1"/>
    </source>
</evidence>
<dbReference type="PANTHER" id="PTHR18964">
    <property type="entry name" value="ROK (REPRESSOR, ORF, KINASE) FAMILY"/>
    <property type="match status" value="1"/>
</dbReference>
<protein>
    <submittedName>
        <fullName evidence="2">ROK family protein</fullName>
    </submittedName>
</protein>